<dbReference type="EMBL" id="LSYV01000013">
    <property type="protein sequence ID" value="KXZ51387.1"/>
    <property type="molecule type" value="Genomic_DNA"/>
</dbReference>
<evidence type="ECO:0000313" key="2">
    <source>
        <dbReference type="EMBL" id="KXZ51387.1"/>
    </source>
</evidence>
<evidence type="ECO:0000313" key="3">
    <source>
        <dbReference type="Proteomes" id="UP000075714"/>
    </source>
</evidence>
<dbReference type="AlphaFoldDB" id="A0A150GNJ2"/>
<reference evidence="3" key="1">
    <citation type="journal article" date="2016" name="Nat. Commun.">
        <title>The Gonium pectorale genome demonstrates co-option of cell cycle regulation during the evolution of multicellularity.</title>
        <authorList>
            <person name="Hanschen E.R."/>
            <person name="Marriage T.N."/>
            <person name="Ferris P.J."/>
            <person name="Hamaji T."/>
            <person name="Toyoda A."/>
            <person name="Fujiyama A."/>
            <person name="Neme R."/>
            <person name="Noguchi H."/>
            <person name="Minakuchi Y."/>
            <person name="Suzuki M."/>
            <person name="Kawai-Toyooka H."/>
            <person name="Smith D.R."/>
            <person name="Sparks H."/>
            <person name="Anderson J."/>
            <person name="Bakaric R."/>
            <person name="Luria V."/>
            <person name="Karger A."/>
            <person name="Kirschner M.W."/>
            <person name="Durand P.M."/>
            <person name="Michod R.E."/>
            <person name="Nozaki H."/>
            <person name="Olson B.J."/>
        </authorList>
    </citation>
    <scope>NUCLEOTIDE SEQUENCE [LARGE SCALE GENOMIC DNA]</scope>
    <source>
        <strain evidence="3">NIES-2863</strain>
    </source>
</reference>
<feature type="compositionally biased region" description="Low complexity" evidence="1">
    <location>
        <begin position="253"/>
        <end position="262"/>
    </location>
</feature>
<sequence>MCGGAADPLAMHRGAWTALMAAAGMAGRPAAAAAAGSRGGSRVATGDGDGDGNGGAGGGRGAGGGGAAGRLRDGELERIFLAANWEEDRQSPEGQSNPDTALTRPEWLEALVRTAAAAEEAGALQPAGAAAAAAAASGGDATASGGQPKAEPTMHSLAAPPPAAAAAADPNADPSRPRPPQLDVDLEPSVPVLDLDEIERDAAAAHAAAAAPQEAAAPKAAALAPSPTAAAAAGGRNGSPTAPTAVVPPSPTAPARRSASAASAASANTKAAAAAAAGRPSGLAASLVRLLDEHLFPNVPPAALVDPAELRDTRLRTPEVAAVMAEHSGLLQALFSHYAGLARVRGGGGSGGGDRRLLQLPEWLELCGEGGLLGAGFTQREARLAFAHSRARLHN</sequence>
<name>A0A150GNJ2_GONPE</name>
<protein>
    <submittedName>
        <fullName evidence="2">Uncharacterized protein</fullName>
    </submittedName>
</protein>
<feature type="region of interest" description="Disordered" evidence="1">
    <location>
        <begin position="138"/>
        <end position="186"/>
    </location>
</feature>
<proteinExistence type="predicted"/>
<feature type="compositionally biased region" description="Low complexity" evidence="1">
    <location>
        <begin position="164"/>
        <end position="174"/>
    </location>
</feature>
<feature type="compositionally biased region" description="Gly residues" evidence="1">
    <location>
        <begin position="51"/>
        <end position="68"/>
    </location>
</feature>
<feature type="compositionally biased region" description="Low complexity" evidence="1">
    <location>
        <begin position="227"/>
        <end position="245"/>
    </location>
</feature>
<evidence type="ECO:0000256" key="1">
    <source>
        <dbReference type="SAM" id="MobiDB-lite"/>
    </source>
</evidence>
<dbReference type="Proteomes" id="UP000075714">
    <property type="component" value="Unassembled WGS sequence"/>
</dbReference>
<organism evidence="2 3">
    <name type="scientific">Gonium pectorale</name>
    <name type="common">Green alga</name>
    <dbReference type="NCBI Taxonomy" id="33097"/>
    <lineage>
        <taxon>Eukaryota</taxon>
        <taxon>Viridiplantae</taxon>
        <taxon>Chlorophyta</taxon>
        <taxon>core chlorophytes</taxon>
        <taxon>Chlorophyceae</taxon>
        <taxon>CS clade</taxon>
        <taxon>Chlamydomonadales</taxon>
        <taxon>Volvocaceae</taxon>
        <taxon>Gonium</taxon>
    </lineage>
</organism>
<comment type="caution">
    <text evidence="2">The sequence shown here is derived from an EMBL/GenBank/DDBJ whole genome shotgun (WGS) entry which is preliminary data.</text>
</comment>
<feature type="region of interest" description="Disordered" evidence="1">
    <location>
        <begin position="38"/>
        <end position="70"/>
    </location>
</feature>
<keyword evidence="3" id="KW-1185">Reference proteome</keyword>
<gene>
    <name evidence="2" type="ORF">GPECTOR_12g349</name>
</gene>
<accession>A0A150GNJ2</accession>
<feature type="region of interest" description="Disordered" evidence="1">
    <location>
        <begin position="227"/>
        <end position="262"/>
    </location>
</feature>